<dbReference type="AlphaFoldDB" id="A0AAW2L1D0"/>
<evidence type="ECO:0000313" key="1">
    <source>
        <dbReference type="EMBL" id="KAL0313040.1"/>
    </source>
</evidence>
<organism evidence="1">
    <name type="scientific">Sesamum radiatum</name>
    <name type="common">Black benniseed</name>
    <dbReference type="NCBI Taxonomy" id="300843"/>
    <lineage>
        <taxon>Eukaryota</taxon>
        <taxon>Viridiplantae</taxon>
        <taxon>Streptophyta</taxon>
        <taxon>Embryophyta</taxon>
        <taxon>Tracheophyta</taxon>
        <taxon>Spermatophyta</taxon>
        <taxon>Magnoliopsida</taxon>
        <taxon>eudicotyledons</taxon>
        <taxon>Gunneridae</taxon>
        <taxon>Pentapetalae</taxon>
        <taxon>asterids</taxon>
        <taxon>lamiids</taxon>
        <taxon>Lamiales</taxon>
        <taxon>Pedaliaceae</taxon>
        <taxon>Sesamum</taxon>
    </lineage>
</organism>
<accession>A0AAW2L1D0</accession>
<protein>
    <submittedName>
        <fullName evidence="1">Uncharacterized protein</fullName>
    </submittedName>
</protein>
<comment type="caution">
    <text evidence="1">The sequence shown here is derived from an EMBL/GenBank/DDBJ whole genome shotgun (WGS) entry which is preliminary data.</text>
</comment>
<proteinExistence type="predicted"/>
<name>A0AAW2L1D0_SESRA</name>
<gene>
    <name evidence="1" type="ORF">Sradi_5703300</name>
</gene>
<sequence>MKVKFPVGDKVREVKGDQCTAQKCYVEAIRGNSEKMEVDPPNKEIIKALPSRMTRKVSFPLMFNQLKSY</sequence>
<dbReference type="EMBL" id="JACGWJ010000026">
    <property type="protein sequence ID" value="KAL0313040.1"/>
    <property type="molecule type" value="Genomic_DNA"/>
</dbReference>
<reference evidence="1" key="2">
    <citation type="journal article" date="2024" name="Plant">
        <title>Genomic evolution and insights into agronomic trait innovations of Sesamum species.</title>
        <authorList>
            <person name="Miao H."/>
            <person name="Wang L."/>
            <person name="Qu L."/>
            <person name="Liu H."/>
            <person name="Sun Y."/>
            <person name="Le M."/>
            <person name="Wang Q."/>
            <person name="Wei S."/>
            <person name="Zheng Y."/>
            <person name="Lin W."/>
            <person name="Duan Y."/>
            <person name="Cao H."/>
            <person name="Xiong S."/>
            <person name="Wang X."/>
            <person name="Wei L."/>
            <person name="Li C."/>
            <person name="Ma Q."/>
            <person name="Ju M."/>
            <person name="Zhao R."/>
            <person name="Li G."/>
            <person name="Mu C."/>
            <person name="Tian Q."/>
            <person name="Mei H."/>
            <person name="Zhang T."/>
            <person name="Gao T."/>
            <person name="Zhang H."/>
        </authorList>
    </citation>
    <scope>NUCLEOTIDE SEQUENCE</scope>
    <source>
        <strain evidence="1">G02</strain>
    </source>
</reference>
<reference evidence="1" key="1">
    <citation type="submission" date="2020-06" db="EMBL/GenBank/DDBJ databases">
        <authorList>
            <person name="Li T."/>
            <person name="Hu X."/>
            <person name="Zhang T."/>
            <person name="Song X."/>
            <person name="Zhang H."/>
            <person name="Dai N."/>
            <person name="Sheng W."/>
            <person name="Hou X."/>
            <person name="Wei L."/>
        </authorList>
    </citation>
    <scope>NUCLEOTIDE SEQUENCE</scope>
    <source>
        <strain evidence="1">G02</strain>
        <tissue evidence="1">Leaf</tissue>
    </source>
</reference>